<dbReference type="PANTHER" id="PTHR47739">
    <property type="entry name" value="TRNA1(VAL) (ADENINE(37)-N6)-METHYLTRANSFERASE"/>
    <property type="match status" value="1"/>
</dbReference>
<protein>
    <submittedName>
        <fullName evidence="4">Methyltransferase small domain protein</fullName>
    </submittedName>
</protein>
<keyword evidence="2" id="KW-0949">S-adenosyl-L-methionine</keyword>
<evidence type="ECO:0000313" key="4">
    <source>
        <dbReference type="EMBL" id="KXB58640.1"/>
    </source>
</evidence>
<dbReference type="Pfam" id="PF02475">
    <property type="entry name" value="TRM5-TYW2_MTfase"/>
    <property type="match status" value="1"/>
</dbReference>
<dbReference type="SUPFAM" id="SSF53335">
    <property type="entry name" value="S-adenosyl-L-methionine-dependent methyltransferases"/>
    <property type="match status" value="1"/>
</dbReference>
<dbReference type="EMBL" id="LSDB01000008">
    <property type="protein sequence ID" value="KXB58640.1"/>
    <property type="molecule type" value="Genomic_DNA"/>
</dbReference>
<dbReference type="CDD" id="cd02440">
    <property type="entry name" value="AdoMet_MTases"/>
    <property type="match status" value="1"/>
</dbReference>
<feature type="domain" description="TRM5/TYW2-like methyltransferase" evidence="3">
    <location>
        <begin position="40"/>
        <end position="132"/>
    </location>
</feature>
<dbReference type="PROSITE" id="PS00092">
    <property type="entry name" value="N6_MTASE"/>
    <property type="match status" value="1"/>
</dbReference>
<evidence type="ECO:0000259" key="3">
    <source>
        <dbReference type="Pfam" id="PF02475"/>
    </source>
</evidence>
<reference evidence="4 5" key="1">
    <citation type="submission" date="2016-01" db="EMBL/GenBank/DDBJ databases">
        <authorList>
            <person name="Mitreva M."/>
            <person name="Pepin K.H."/>
            <person name="Mihindukulasuriya K.A."/>
            <person name="Fulton R."/>
            <person name="Fronick C."/>
            <person name="O'Laughlin M."/>
            <person name="Miner T."/>
            <person name="Herter B."/>
            <person name="Rosa B.A."/>
            <person name="Cordes M."/>
            <person name="Tomlinson C."/>
            <person name="Wollam A."/>
            <person name="Palsikar V.B."/>
            <person name="Mardis E.R."/>
            <person name="Wilson R.K."/>
        </authorList>
    </citation>
    <scope>NUCLEOTIDE SEQUENCE [LARGE SCALE GENOMIC DNA]</scope>
    <source>
        <strain evidence="4 5">KA00071</strain>
    </source>
</reference>
<accession>A0ABR5TPN0</accession>
<dbReference type="PANTHER" id="PTHR47739:SF1">
    <property type="entry name" value="TRNA1(VAL) (ADENINE(37)-N6)-METHYLTRANSFERASE"/>
    <property type="match status" value="1"/>
</dbReference>
<evidence type="ECO:0000256" key="1">
    <source>
        <dbReference type="ARBA" id="ARBA00022679"/>
    </source>
</evidence>
<dbReference type="InterPro" id="IPR050210">
    <property type="entry name" value="tRNA_Adenine-N(6)_MTase"/>
</dbReference>
<evidence type="ECO:0000313" key="5">
    <source>
        <dbReference type="Proteomes" id="UP000070467"/>
    </source>
</evidence>
<dbReference type="Gene3D" id="3.40.50.150">
    <property type="entry name" value="Vaccinia Virus protein VP39"/>
    <property type="match status" value="1"/>
</dbReference>
<keyword evidence="1" id="KW-0808">Transferase</keyword>
<dbReference type="InterPro" id="IPR029063">
    <property type="entry name" value="SAM-dependent_MTases_sf"/>
</dbReference>
<organism evidence="4 5">
    <name type="scientific">Gemelliphila asaccharolytica</name>
    <dbReference type="NCBI Taxonomy" id="502393"/>
    <lineage>
        <taxon>Bacteria</taxon>
        <taxon>Bacillati</taxon>
        <taxon>Bacillota</taxon>
        <taxon>Bacilli</taxon>
        <taxon>Bacillales</taxon>
        <taxon>Gemellaceae</taxon>
        <taxon>Gemelliphila</taxon>
    </lineage>
</organism>
<comment type="caution">
    <text evidence="4">The sequence shown here is derived from an EMBL/GenBank/DDBJ whole genome shotgun (WGS) entry which is preliminary data.</text>
</comment>
<gene>
    <name evidence="4" type="ORF">HMPREF1871_00406</name>
</gene>
<dbReference type="GO" id="GO:0032259">
    <property type="term" value="P:methylation"/>
    <property type="evidence" value="ECO:0007669"/>
    <property type="project" value="UniProtKB-KW"/>
</dbReference>
<proteinExistence type="predicted"/>
<dbReference type="InterPro" id="IPR002052">
    <property type="entry name" value="DNA_methylase_N6_adenine_CS"/>
</dbReference>
<dbReference type="RefSeq" id="WP_066129355.1">
    <property type="nucleotide sequence ID" value="NZ_KQ959861.1"/>
</dbReference>
<evidence type="ECO:0000256" key="2">
    <source>
        <dbReference type="ARBA" id="ARBA00022691"/>
    </source>
</evidence>
<name>A0ABR5TPN0_9BACL</name>
<keyword evidence="4" id="KW-0489">Methyltransferase</keyword>
<keyword evidence="5" id="KW-1185">Reference proteome</keyword>
<dbReference type="Proteomes" id="UP000070467">
    <property type="component" value="Unassembled WGS sequence"/>
</dbReference>
<dbReference type="InterPro" id="IPR056743">
    <property type="entry name" value="TRM5-TYW2-like_MTfase"/>
</dbReference>
<sequence>MLKVEKIDFLSKDLKIIQLENHYSVSTDSFLLAYFSKVVKKSNKKILDMCAGSGVVSLLLSRKTNSEIYTLEIQEELNDLIKKNIQINKISNITPLCGDLRNIKNIFNPSTFDNIVCNPPYFTMSSMPKIRKKENHDISRHEILCNIDDVLKSIKYLLKQNGSFFLVHRTYRMIEIIEKCRKYKISIKRIRFVYSKKESENSKIILLEGNISNSKDVKIDKPLYIYNDNGTYTEEMKRVYDIV</sequence>
<dbReference type="GO" id="GO:0008168">
    <property type="term" value="F:methyltransferase activity"/>
    <property type="evidence" value="ECO:0007669"/>
    <property type="project" value="UniProtKB-KW"/>
</dbReference>